<dbReference type="InterPro" id="IPR028098">
    <property type="entry name" value="Glyco_trans_4-like_N"/>
</dbReference>
<dbReference type="PANTHER" id="PTHR12526">
    <property type="entry name" value="GLYCOSYLTRANSFERASE"/>
    <property type="match status" value="1"/>
</dbReference>
<feature type="domain" description="Glycosyl transferase family 1" evidence="1">
    <location>
        <begin position="176"/>
        <end position="335"/>
    </location>
</feature>
<evidence type="ECO:0000259" key="2">
    <source>
        <dbReference type="Pfam" id="PF13439"/>
    </source>
</evidence>
<accession>A0ABT0H5C9</accession>
<name>A0ABT0H5C9_9FLAO</name>
<dbReference type="Pfam" id="PF00534">
    <property type="entry name" value="Glycos_transf_1"/>
    <property type="match status" value="1"/>
</dbReference>
<dbReference type="Pfam" id="PF13439">
    <property type="entry name" value="Glyco_transf_4"/>
    <property type="match status" value="1"/>
</dbReference>
<dbReference type="EMBL" id="JALPQF010000002">
    <property type="protein sequence ID" value="MCK8479561.1"/>
    <property type="molecule type" value="Genomic_DNA"/>
</dbReference>
<dbReference type="InterPro" id="IPR001296">
    <property type="entry name" value="Glyco_trans_1"/>
</dbReference>
<keyword evidence="4" id="KW-1185">Reference proteome</keyword>
<comment type="caution">
    <text evidence="3">The sequence shown here is derived from an EMBL/GenBank/DDBJ whole genome shotgun (WGS) entry which is preliminary data.</text>
</comment>
<organism evidence="3 4">
    <name type="scientific">Psychroserpens algicola</name>
    <dbReference type="NCBI Taxonomy" id="1719034"/>
    <lineage>
        <taxon>Bacteria</taxon>
        <taxon>Pseudomonadati</taxon>
        <taxon>Bacteroidota</taxon>
        <taxon>Flavobacteriia</taxon>
        <taxon>Flavobacteriales</taxon>
        <taxon>Flavobacteriaceae</taxon>
        <taxon>Psychroserpens</taxon>
    </lineage>
</organism>
<evidence type="ECO:0000313" key="4">
    <source>
        <dbReference type="Proteomes" id="UP001203687"/>
    </source>
</evidence>
<proteinExistence type="predicted"/>
<evidence type="ECO:0000313" key="3">
    <source>
        <dbReference type="EMBL" id="MCK8479561.1"/>
    </source>
</evidence>
<sequence length="361" mass="41607">MNKRIRILFTISNFNTAGSGKVVYDLVHGLDKSKFDVHIACGDDKGAFFKTVETLGVPIHIFETKTHYRPYYSLLFRVRRISKFYKTHNFDIVHSWQWSNDWTEALAARLIGIKWMYTKKAMGFNKHWKIKSFLANFIVTINDEMQQYFPNKNAQKLIPLGIDTTYYSPEHFSKTQSNSFRIITVANLVPVKGIEVLIHAIHRLDDLDITLDVLGDNTNDYGQELMQLCERLGLSRQVVFHGKQADVRPYIVQSDMYVIPTLDQGRKEGMPMALVEAMCMAIPILGSNITGINFVLKEFPELLFPPENAEALSEKIKHIKGLDLESRHQIGEKLRQYCIDHFSMEAFISAHEDLYTKLVKP</sequence>
<dbReference type="Proteomes" id="UP001203687">
    <property type="component" value="Unassembled WGS sequence"/>
</dbReference>
<protein>
    <submittedName>
        <fullName evidence="3">Glycosyltransferase</fullName>
        <ecNumber evidence="3">2.4.-.-</ecNumber>
    </submittedName>
</protein>
<evidence type="ECO:0000259" key="1">
    <source>
        <dbReference type="Pfam" id="PF00534"/>
    </source>
</evidence>
<dbReference type="SUPFAM" id="SSF53756">
    <property type="entry name" value="UDP-Glycosyltransferase/glycogen phosphorylase"/>
    <property type="match status" value="1"/>
</dbReference>
<dbReference type="RefSeq" id="WP_248411857.1">
    <property type="nucleotide sequence ID" value="NZ_JALPQF010000002.1"/>
</dbReference>
<dbReference type="Gene3D" id="3.40.50.2000">
    <property type="entry name" value="Glycogen Phosphorylase B"/>
    <property type="match status" value="2"/>
</dbReference>
<feature type="domain" description="Glycosyltransferase subfamily 4-like N-terminal" evidence="2">
    <location>
        <begin position="18"/>
        <end position="164"/>
    </location>
</feature>
<keyword evidence="3" id="KW-0328">Glycosyltransferase</keyword>
<gene>
    <name evidence="3" type="ORF">MUY34_02950</name>
</gene>
<dbReference type="GO" id="GO:0016757">
    <property type="term" value="F:glycosyltransferase activity"/>
    <property type="evidence" value="ECO:0007669"/>
    <property type="project" value="UniProtKB-KW"/>
</dbReference>
<dbReference type="EC" id="2.4.-.-" evidence="3"/>
<keyword evidence="3" id="KW-0808">Transferase</keyword>
<reference evidence="3" key="1">
    <citation type="submission" date="2022-04" db="EMBL/GenBank/DDBJ databases">
        <authorList>
            <person name="Ren T."/>
        </authorList>
    </citation>
    <scope>NUCLEOTIDE SEQUENCE</scope>
    <source>
        <strain evidence="3">F63249</strain>
    </source>
</reference>
<dbReference type="PANTHER" id="PTHR12526:SF627">
    <property type="entry name" value="D-RHAMNOSYLTRANSFERASE WBPZ"/>
    <property type="match status" value="1"/>
</dbReference>